<protein>
    <submittedName>
        <fullName evidence="2">HAD family hydrolase</fullName>
    </submittedName>
</protein>
<dbReference type="GO" id="GO:0016787">
    <property type="term" value="F:hydrolase activity"/>
    <property type="evidence" value="ECO:0007669"/>
    <property type="project" value="UniProtKB-KW"/>
</dbReference>
<dbReference type="PANTHER" id="PTHR43316">
    <property type="entry name" value="HYDROLASE, HALOACID DELAHOGENASE-RELATED"/>
    <property type="match status" value="1"/>
</dbReference>
<dbReference type="SFLD" id="SFLDG01129">
    <property type="entry name" value="C1.5:_HAD__Beta-PGM__Phosphata"/>
    <property type="match status" value="1"/>
</dbReference>
<organism evidence="2 3">
    <name type="scientific">Pelagibius litoralis</name>
    <dbReference type="NCBI Taxonomy" id="374515"/>
    <lineage>
        <taxon>Bacteria</taxon>
        <taxon>Pseudomonadati</taxon>
        <taxon>Pseudomonadota</taxon>
        <taxon>Alphaproteobacteria</taxon>
        <taxon>Rhodospirillales</taxon>
        <taxon>Rhodovibrionaceae</taxon>
        <taxon>Pelagibius</taxon>
    </lineage>
</organism>
<dbReference type="SFLD" id="SFLDS00003">
    <property type="entry name" value="Haloacid_Dehalogenase"/>
    <property type="match status" value="1"/>
</dbReference>
<gene>
    <name evidence="2" type="ORF">HBA54_19145</name>
</gene>
<proteinExistence type="predicted"/>
<dbReference type="InterPro" id="IPR036412">
    <property type="entry name" value="HAD-like_sf"/>
</dbReference>
<dbReference type="Proteomes" id="UP000761264">
    <property type="component" value="Unassembled WGS sequence"/>
</dbReference>
<evidence type="ECO:0000256" key="1">
    <source>
        <dbReference type="ARBA" id="ARBA00022801"/>
    </source>
</evidence>
<keyword evidence="1 2" id="KW-0378">Hydrolase</keyword>
<dbReference type="Gene3D" id="3.40.50.1000">
    <property type="entry name" value="HAD superfamily/HAD-like"/>
    <property type="match status" value="1"/>
</dbReference>
<dbReference type="AlphaFoldDB" id="A0A967F0C3"/>
<comment type="caution">
    <text evidence="2">The sequence shown here is derived from an EMBL/GenBank/DDBJ whole genome shotgun (WGS) entry which is preliminary data.</text>
</comment>
<dbReference type="InterPro" id="IPR023214">
    <property type="entry name" value="HAD_sf"/>
</dbReference>
<dbReference type="Pfam" id="PF00702">
    <property type="entry name" value="Hydrolase"/>
    <property type="match status" value="1"/>
</dbReference>
<dbReference type="PANTHER" id="PTHR43316:SF8">
    <property type="entry name" value="HAD FAMILY HYDROLASE"/>
    <property type="match status" value="1"/>
</dbReference>
<dbReference type="Gene3D" id="1.10.150.240">
    <property type="entry name" value="Putative phosphatase, domain 2"/>
    <property type="match status" value="1"/>
</dbReference>
<keyword evidence="3" id="KW-1185">Reference proteome</keyword>
<evidence type="ECO:0000313" key="3">
    <source>
        <dbReference type="Proteomes" id="UP000761264"/>
    </source>
</evidence>
<dbReference type="EMBL" id="JAAQPH010000015">
    <property type="protein sequence ID" value="NIA70719.1"/>
    <property type="molecule type" value="Genomic_DNA"/>
</dbReference>
<dbReference type="RefSeq" id="WP_167227603.1">
    <property type="nucleotide sequence ID" value="NZ_JAAQPH010000015.1"/>
</dbReference>
<evidence type="ECO:0000313" key="2">
    <source>
        <dbReference type="EMBL" id="NIA70719.1"/>
    </source>
</evidence>
<dbReference type="InterPro" id="IPR051540">
    <property type="entry name" value="S-2-haloacid_dehalogenase"/>
</dbReference>
<name>A0A967F0C3_9PROT</name>
<accession>A0A967F0C3</accession>
<reference evidence="2" key="1">
    <citation type="submission" date="2020-03" db="EMBL/GenBank/DDBJ databases">
        <title>Genome of Pelagibius litoralis DSM 21314T.</title>
        <authorList>
            <person name="Wang G."/>
        </authorList>
    </citation>
    <scope>NUCLEOTIDE SEQUENCE</scope>
    <source>
        <strain evidence="2">DSM 21314</strain>
    </source>
</reference>
<dbReference type="InterPro" id="IPR023198">
    <property type="entry name" value="PGP-like_dom2"/>
</dbReference>
<sequence>MIDTLAFDADDTLWHNEHLFQDTQQKLAEIVGRYRPGEEIAEALYAVEMRNLALFGYGIKGFTLSMVEAAIDLTASRISAQDVHRIVALGKAMMTAPVEMLEGVEEVLADVSGRYRTILITKGDMVDQTSKIERSGLAGHFDEVEIVARKDAEAYSRVFDRHVIDPARTLMVGNSMPSDILPVLELGGHAAHVPYAILWAHEAHDEDPVSERFHRLERMSDLRDLLCHLRRPGRHS</sequence>
<dbReference type="SUPFAM" id="SSF56784">
    <property type="entry name" value="HAD-like"/>
    <property type="match status" value="1"/>
</dbReference>